<dbReference type="Pfam" id="PF07676">
    <property type="entry name" value="PD40"/>
    <property type="match status" value="1"/>
</dbReference>
<feature type="chain" id="PRO_5034603452" evidence="2">
    <location>
        <begin position="31"/>
        <end position="385"/>
    </location>
</feature>
<sequence>MPATLRHLTRAASLGIAVALALSIPATARAEGSITSPSLSTPDATPYVGGPEGELFIPEVDNDTVAVMDTETNTITKRIPLSVPVGPSHPAVLAKTPDGSKVYTDNFGLLSPSISIIDRVNDTTRTMPVESVPLGIFTSGDGKEIYIPEMGFVVEILDVETDTIVRRLRFNDIPAGAMAGPDGLMYVGFASGLIGAYDPVTGATVKPPIWSGGLATFWYSFTQDGKKLYTDTVNSIGVIDVEKWELTKTVATEENGVGGLMNPGAFTSEISPDGKKLYVTRFGKNGVMVFDTADDTLLGVIPTEGDVIGMTFSADGTRGYISDAGPTSRNVPGPIGEGITFMNLITVGFLGPGTLITFDPADDQVLDKTPTAAGPGIPAWLPPLD</sequence>
<accession>A0A8I1D4L4</accession>
<proteinExistence type="predicted"/>
<dbReference type="SUPFAM" id="SSF50974">
    <property type="entry name" value="Nitrous oxide reductase, N-terminal domain"/>
    <property type="match status" value="1"/>
</dbReference>
<reference evidence="3 4" key="1">
    <citation type="submission" date="2020-12" db="EMBL/GenBank/DDBJ databases">
        <title>Draft genome sequence of furan degrading bacterial strain FUR100.</title>
        <authorList>
            <person name="Woiski C."/>
        </authorList>
    </citation>
    <scope>NUCLEOTIDE SEQUENCE [LARGE SCALE GENOMIC DNA]</scope>
    <source>
        <strain evidence="3 4">FUR100</strain>
    </source>
</reference>
<evidence type="ECO:0000256" key="2">
    <source>
        <dbReference type="SAM" id="SignalP"/>
    </source>
</evidence>
<evidence type="ECO:0000313" key="3">
    <source>
        <dbReference type="EMBL" id="MBH5141016.1"/>
    </source>
</evidence>
<keyword evidence="2" id="KW-0732">Signal</keyword>
<dbReference type="PANTHER" id="PTHR47197:SF3">
    <property type="entry name" value="DIHYDRO-HEME D1 DEHYDROGENASE"/>
    <property type="match status" value="1"/>
</dbReference>
<dbReference type="Gene3D" id="2.130.10.10">
    <property type="entry name" value="YVTN repeat-like/Quinoprotein amine dehydrogenase"/>
    <property type="match status" value="2"/>
</dbReference>
<dbReference type="InterPro" id="IPR051200">
    <property type="entry name" value="Host-pathogen_enzymatic-act"/>
</dbReference>
<feature type="compositionally biased region" description="Polar residues" evidence="1">
    <location>
        <begin position="33"/>
        <end position="43"/>
    </location>
</feature>
<dbReference type="InterPro" id="IPR011659">
    <property type="entry name" value="WD40"/>
</dbReference>
<dbReference type="InterPro" id="IPR015943">
    <property type="entry name" value="WD40/YVTN_repeat-like_dom_sf"/>
</dbReference>
<name>A0A8I1D4L4_RHOER</name>
<evidence type="ECO:0000313" key="4">
    <source>
        <dbReference type="Proteomes" id="UP000627573"/>
    </source>
</evidence>
<dbReference type="Proteomes" id="UP000627573">
    <property type="component" value="Unassembled WGS sequence"/>
</dbReference>
<dbReference type="InterPro" id="IPR011045">
    <property type="entry name" value="N2O_reductase_N"/>
</dbReference>
<dbReference type="PANTHER" id="PTHR47197">
    <property type="entry name" value="PROTEIN NIRF"/>
    <property type="match status" value="1"/>
</dbReference>
<evidence type="ECO:0000256" key="1">
    <source>
        <dbReference type="SAM" id="MobiDB-lite"/>
    </source>
</evidence>
<keyword evidence="4" id="KW-1185">Reference proteome</keyword>
<feature type="region of interest" description="Disordered" evidence="1">
    <location>
        <begin position="31"/>
        <end position="52"/>
    </location>
</feature>
<dbReference type="RefSeq" id="WP_197940262.1">
    <property type="nucleotide sequence ID" value="NZ_JAECSB010000003.1"/>
</dbReference>
<organism evidence="3 4">
    <name type="scientific">Rhodococcus erythropolis</name>
    <name type="common">Arthrobacter picolinophilus</name>
    <dbReference type="NCBI Taxonomy" id="1833"/>
    <lineage>
        <taxon>Bacteria</taxon>
        <taxon>Bacillati</taxon>
        <taxon>Actinomycetota</taxon>
        <taxon>Actinomycetes</taxon>
        <taxon>Mycobacteriales</taxon>
        <taxon>Nocardiaceae</taxon>
        <taxon>Rhodococcus</taxon>
        <taxon>Rhodococcus erythropolis group</taxon>
    </lineage>
</organism>
<feature type="signal peptide" evidence="2">
    <location>
        <begin position="1"/>
        <end position="30"/>
    </location>
</feature>
<comment type="caution">
    <text evidence="3">The sequence shown here is derived from an EMBL/GenBank/DDBJ whole genome shotgun (WGS) entry which is preliminary data.</text>
</comment>
<protein>
    <submittedName>
        <fullName evidence="3">YncE family protein</fullName>
    </submittedName>
</protein>
<dbReference type="AlphaFoldDB" id="A0A8I1D4L4"/>
<gene>
    <name evidence="3" type="ORF">I3517_00065</name>
</gene>
<dbReference type="EMBL" id="JAECSB010000003">
    <property type="protein sequence ID" value="MBH5141016.1"/>
    <property type="molecule type" value="Genomic_DNA"/>
</dbReference>